<dbReference type="EMBL" id="JAUEPT010000006">
    <property type="protein sequence ID" value="KAK0450809.1"/>
    <property type="molecule type" value="Genomic_DNA"/>
</dbReference>
<dbReference type="AlphaFoldDB" id="A0AA39JXU1"/>
<evidence type="ECO:0000256" key="2">
    <source>
        <dbReference type="ARBA" id="ARBA00007861"/>
    </source>
</evidence>
<accession>A0AA39JXU1</accession>
<dbReference type="GO" id="GO:0005730">
    <property type="term" value="C:nucleolus"/>
    <property type="evidence" value="ECO:0007669"/>
    <property type="project" value="InterPro"/>
</dbReference>
<organism evidence="6 7">
    <name type="scientific">Armillaria borealis</name>
    <dbReference type="NCBI Taxonomy" id="47425"/>
    <lineage>
        <taxon>Eukaryota</taxon>
        <taxon>Fungi</taxon>
        <taxon>Dikarya</taxon>
        <taxon>Basidiomycota</taxon>
        <taxon>Agaricomycotina</taxon>
        <taxon>Agaricomycetes</taxon>
        <taxon>Agaricomycetidae</taxon>
        <taxon>Agaricales</taxon>
        <taxon>Marasmiineae</taxon>
        <taxon>Physalacriaceae</taxon>
        <taxon>Armillaria</taxon>
    </lineage>
</organism>
<dbReference type="InterPro" id="IPR037379">
    <property type="entry name" value="WDR74/Nsa1"/>
</dbReference>
<evidence type="ECO:0000313" key="7">
    <source>
        <dbReference type="Proteomes" id="UP001175226"/>
    </source>
</evidence>
<dbReference type="InterPro" id="IPR015943">
    <property type="entry name" value="WD40/YVTN_repeat-like_dom_sf"/>
</dbReference>
<protein>
    <recommendedName>
        <fullName evidence="4">Ribosome biogenesis protein NSA1</fullName>
    </recommendedName>
</protein>
<evidence type="ECO:0000313" key="6">
    <source>
        <dbReference type="EMBL" id="KAK0450809.1"/>
    </source>
</evidence>
<comment type="caution">
    <text evidence="6">The sequence shown here is derived from an EMBL/GenBank/DDBJ whole genome shotgun (WGS) entry which is preliminary data.</text>
</comment>
<evidence type="ECO:0000256" key="5">
    <source>
        <dbReference type="SAM" id="MobiDB-lite"/>
    </source>
</evidence>
<comment type="function">
    <text evidence="1">Involved in the biogenesis of the 60S ribosomal subunit.</text>
</comment>
<dbReference type="Gene3D" id="2.130.10.10">
    <property type="entry name" value="YVTN repeat-like/Quinoprotein amine dehydrogenase"/>
    <property type="match status" value="1"/>
</dbReference>
<dbReference type="Proteomes" id="UP001175226">
    <property type="component" value="Unassembled WGS sequence"/>
</dbReference>
<feature type="region of interest" description="Disordered" evidence="5">
    <location>
        <begin position="331"/>
        <end position="354"/>
    </location>
</feature>
<sequence>MPRFIAGDSLGNIKSLAYSVSGKNTELTVLSEGPKTSEEKPNPIQALAVDYKPESTVVAAAYGDGSASTYSLEDHTLTPLHHWKENRLKANQKYVGLSIASQGVFTCTSNGALHSWKLTADQETFAYGGNRKTDLFPGEIWRAKNVSNDSLSLRQPIRVTALSYLSTGSPHHLLAGTQLGHLRRYDTRAARRPVADWTGIVKVGGVQTVEKGFSDHEAFVSDSENSMFSIDLRTGRVLYGYHGISGTVTSITPSPTVLASASLDRYFRLHGTVPPPSEIGHNSEDKGQVLDKVYSKSTPTVIVWDGDTAAVSRADASAGNEDDAVWDAMENIDERNDDSDNELNDKRRRKVSRK</sequence>
<gene>
    <name evidence="6" type="ORF">EV421DRAFT_1775329</name>
</gene>
<evidence type="ECO:0000256" key="4">
    <source>
        <dbReference type="ARBA" id="ARBA00014234"/>
    </source>
</evidence>
<proteinExistence type="inferred from homology"/>
<dbReference type="PANTHER" id="PTHR16038">
    <property type="entry name" value="NOP SEVEN ASSOCIATED PROTEIN 1"/>
    <property type="match status" value="1"/>
</dbReference>
<dbReference type="InterPro" id="IPR036322">
    <property type="entry name" value="WD40_repeat_dom_sf"/>
</dbReference>
<evidence type="ECO:0000256" key="1">
    <source>
        <dbReference type="ARBA" id="ARBA00002889"/>
    </source>
</evidence>
<dbReference type="SUPFAM" id="SSF50978">
    <property type="entry name" value="WD40 repeat-like"/>
    <property type="match status" value="1"/>
</dbReference>
<comment type="similarity">
    <text evidence="2">Belongs to the NSA1 family.</text>
</comment>
<dbReference type="PANTHER" id="PTHR16038:SF4">
    <property type="entry name" value="WD REPEAT-CONTAINING PROTEIN 74"/>
    <property type="match status" value="1"/>
</dbReference>
<name>A0AA39JXU1_9AGAR</name>
<keyword evidence="7" id="KW-1185">Reference proteome</keyword>
<reference evidence="6" key="1">
    <citation type="submission" date="2023-06" db="EMBL/GenBank/DDBJ databases">
        <authorList>
            <consortium name="Lawrence Berkeley National Laboratory"/>
            <person name="Ahrendt S."/>
            <person name="Sahu N."/>
            <person name="Indic B."/>
            <person name="Wong-Bajracharya J."/>
            <person name="Merenyi Z."/>
            <person name="Ke H.-M."/>
            <person name="Monk M."/>
            <person name="Kocsube S."/>
            <person name="Drula E."/>
            <person name="Lipzen A."/>
            <person name="Balint B."/>
            <person name="Henrissat B."/>
            <person name="Andreopoulos B."/>
            <person name="Martin F.M."/>
            <person name="Harder C.B."/>
            <person name="Rigling D."/>
            <person name="Ford K.L."/>
            <person name="Foster G.D."/>
            <person name="Pangilinan J."/>
            <person name="Papanicolaou A."/>
            <person name="Barry K."/>
            <person name="LaButti K."/>
            <person name="Viragh M."/>
            <person name="Koriabine M."/>
            <person name="Yan M."/>
            <person name="Riley R."/>
            <person name="Champramary S."/>
            <person name="Plett K.L."/>
            <person name="Tsai I.J."/>
            <person name="Slot J."/>
            <person name="Sipos G."/>
            <person name="Plett J."/>
            <person name="Nagy L.G."/>
            <person name="Grigoriev I.V."/>
        </authorList>
    </citation>
    <scope>NUCLEOTIDE SEQUENCE</scope>
    <source>
        <strain evidence="6">FPL87.14</strain>
    </source>
</reference>
<evidence type="ECO:0000256" key="3">
    <source>
        <dbReference type="ARBA" id="ARBA00011187"/>
    </source>
</evidence>
<dbReference type="GO" id="GO:0042273">
    <property type="term" value="P:ribosomal large subunit biogenesis"/>
    <property type="evidence" value="ECO:0007669"/>
    <property type="project" value="InterPro"/>
</dbReference>
<dbReference type="GO" id="GO:0030687">
    <property type="term" value="C:preribosome, large subunit precursor"/>
    <property type="evidence" value="ECO:0007669"/>
    <property type="project" value="TreeGrafter"/>
</dbReference>
<comment type="subunit">
    <text evidence="3">Component of the pre-66S ribosomal particle.</text>
</comment>